<accession>A0A5D4U752</accession>
<protein>
    <submittedName>
        <fullName evidence="5">TRAP transporter substrate-binding protein</fullName>
    </submittedName>
</protein>
<dbReference type="Pfam" id="PF03480">
    <property type="entry name" value="DctP"/>
    <property type="match status" value="1"/>
</dbReference>
<dbReference type="InterPro" id="IPR004682">
    <property type="entry name" value="TRAP_DctP"/>
</dbReference>
<dbReference type="InterPro" id="IPR018389">
    <property type="entry name" value="DctP_fam"/>
</dbReference>
<gene>
    <name evidence="5" type="ORF">FZC85_18045</name>
</gene>
<dbReference type="PANTHER" id="PTHR33376:SF4">
    <property type="entry name" value="SIALIC ACID-BINDING PERIPLASMIC PROTEIN SIAP"/>
    <property type="match status" value="1"/>
</dbReference>
<comment type="caution">
    <text evidence="5">The sequence shown here is derived from an EMBL/GenBank/DDBJ whole genome shotgun (WGS) entry which is preliminary data.</text>
</comment>
<comment type="similarity">
    <text evidence="2">Belongs to the bacterial solute-binding protein 7 family.</text>
</comment>
<dbReference type="AlphaFoldDB" id="A0A5D4U752"/>
<dbReference type="PIRSF" id="PIRSF006470">
    <property type="entry name" value="DctB"/>
    <property type="match status" value="1"/>
</dbReference>
<dbReference type="NCBIfam" id="TIGR00787">
    <property type="entry name" value="dctP"/>
    <property type="match status" value="1"/>
</dbReference>
<sequence length="355" mass="39599">MKQDYHAASYRTNYKGGIKMKKKFNVFSLIMAAVLLIGLAGCGKSAGGSASKTVTLKLGHNQPTSSPFHAGAEKFAELVAEKSDGNVKVDVYHDSQLGDEGELATGTKMGTVDISLVATGSVTQYYPRYSMFDLPFLFRDYDHVDKVLQGEVGEQLASEAEEQGGFKVMSYWESGFRHYVNSKRPLKSPEDLEGLKIRTPEWPVLTSATETLGASAVPMPFSELYMAAQHGVVDGQEGPLFAIKSSKMYEVQDYMVLDGHTYTAMLLIMNPDKFNSLSKDVQEVLIEASKEAGDFERQLIRDNEKEDIKYLKEEGDLDIEENPDKEAWRKAVQPVYDKYSDEFGKDLIQQIMDTK</sequence>
<dbReference type="GO" id="GO:0030288">
    <property type="term" value="C:outer membrane-bounded periplasmic space"/>
    <property type="evidence" value="ECO:0007669"/>
    <property type="project" value="InterPro"/>
</dbReference>
<dbReference type="Proteomes" id="UP000324269">
    <property type="component" value="Unassembled WGS sequence"/>
</dbReference>
<keyword evidence="4" id="KW-0732">Signal</keyword>
<dbReference type="Gene3D" id="3.40.190.170">
    <property type="entry name" value="Bacterial extracellular solute-binding protein, family 7"/>
    <property type="match status" value="1"/>
</dbReference>
<dbReference type="EMBL" id="VTEZ01000006">
    <property type="protein sequence ID" value="TYS83008.1"/>
    <property type="molecule type" value="Genomic_DNA"/>
</dbReference>
<dbReference type="CDD" id="cd13603">
    <property type="entry name" value="PBP2_TRAP_Siap_TeaA_like"/>
    <property type="match status" value="1"/>
</dbReference>
<evidence type="ECO:0000256" key="2">
    <source>
        <dbReference type="ARBA" id="ARBA00009023"/>
    </source>
</evidence>
<dbReference type="NCBIfam" id="NF037995">
    <property type="entry name" value="TRAP_S1"/>
    <property type="match status" value="1"/>
</dbReference>
<evidence type="ECO:0000256" key="3">
    <source>
        <dbReference type="ARBA" id="ARBA00022448"/>
    </source>
</evidence>
<comment type="subcellular location">
    <subcellularLocation>
        <location evidence="1">Cell envelope</location>
    </subcellularLocation>
</comment>
<dbReference type="OrthoDB" id="9776801at2"/>
<evidence type="ECO:0000256" key="4">
    <source>
        <dbReference type="ARBA" id="ARBA00022729"/>
    </source>
</evidence>
<evidence type="ECO:0000256" key="1">
    <source>
        <dbReference type="ARBA" id="ARBA00004196"/>
    </source>
</evidence>
<dbReference type="GO" id="GO:0055085">
    <property type="term" value="P:transmembrane transport"/>
    <property type="evidence" value="ECO:0007669"/>
    <property type="project" value="InterPro"/>
</dbReference>
<dbReference type="PANTHER" id="PTHR33376">
    <property type="match status" value="1"/>
</dbReference>
<reference evidence="5 6" key="1">
    <citation type="submission" date="2019-08" db="EMBL/GenBank/DDBJ databases">
        <title>Bacillus genomes from the desert of Cuatro Cienegas, Coahuila.</title>
        <authorList>
            <person name="Olmedo-Alvarez G."/>
        </authorList>
    </citation>
    <scope>NUCLEOTIDE SEQUENCE [LARGE SCALE GENOMIC DNA]</scope>
    <source>
        <strain evidence="5 6">CH87b_3T</strain>
    </source>
</reference>
<name>A0A5D4U752_9BACI</name>
<proteinExistence type="inferred from homology"/>
<evidence type="ECO:0000313" key="6">
    <source>
        <dbReference type="Proteomes" id="UP000324269"/>
    </source>
</evidence>
<keyword evidence="3" id="KW-0813">Transport</keyword>
<evidence type="ECO:0000313" key="5">
    <source>
        <dbReference type="EMBL" id="TYS83008.1"/>
    </source>
</evidence>
<organism evidence="5 6">
    <name type="scientific">Rossellomorea aquimaris</name>
    <dbReference type="NCBI Taxonomy" id="189382"/>
    <lineage>
        <taxon>Bacteria</taxon>
        <taxon>Bacillati</taxon>
        <taxon>Bacillota</taxon>
        <taxon>Bacilli</taxon>
        <taxon>Bacillales</taxon>
        <taxon>Bacillaceae</taxon>
        <taxon>Rossellomorea</taxon>
    </lineage>
</organism>
<dbReference type="InterPro" id="IPR038404">
    <property type="entry name" value="TRAP_DctP_sf"/>
</dbReference>